<feature type="transmembrane region" description="Helical" evidence="1">
    <location>
        <begin position="79"/>
        <end position="100"/>
    </location>
</feature>
<protein>
    <submittedName>
        <fullName evidence="2">Uncharacterized protein</fullName>
    </submittedName>
</protein>
<organism evidence="2 3">
    <name type="scientific">Flavobacterium album</name>
    <dbReference type="NCBI Taxonomy" id="2175091"/>
    <lineage>
        <taxon>Bacteria</taxon>
        <taxon>Pseudomonadati</taxon>
        <taxon>Bacteroidota</taxon>
        <taxon>Flavobacteriia</taxon>
        <taxon>Flavobacteriales</taxon>
        <taxon>Flavobacteriaceae</taxon>
        <taxon>Flavobacterium</taxon>
    </lineage>
</organism>
<evidence type="ECO:0000313" key="3">
    <source>
        <dbReference type="Proteomes" id="UP000244929"/>
    </source>
</evidence>
<feature type="transmembrane region" description="Helical" evidence="1">
    <location>
        <begin position="7"/>
        <end position="28"/>
    </location>
</feature>
<evidence type="ECO:0000256" key="1">
    <source>
        <dbReference type="SAM" id="Phobius"/>
    </source>
</evidence>
<dbReference type="KEGG" id="falb:HYN59_05260"/>
<dbReference type="OrthoDB" id="1362130at2"/>
<dbReference type="AlphaFoldDB" id="A0A2S1QVW7"/>
<reference evidence="2 3" key="1">
    <citation type="submission" date="2018-04" db="EMBL/GenBank/DDBJ databases">
        <title>Genome sequencing of Flavobacterium sp. HYN0059.</title>
        <authorList>
            <person name="Yi H."/>
            <person name="Baek C."/>
        </authorList>
    </citation>
    <scope>NUCLEOTIDE SEQUENCE [LARGE SCALE GENOMIC DNA]</scope>
    <source>
        <strain evidence="2 3">HYN0059</strain>
    </source>
</reference>
<name>A0A2S1QVW7_9FLAO</name>
<sequence>MKRSSFLFTLAIVCLVIVLADLFLWFSVTGDTATFEESKQQYLSYYPDSMQNARLLTVISILLLTAAGFIFLNASKTRSLKMVAALLGLVSAVLLMWKIFSLM</sequence>
<dbReference type="Proteomes" id="UP000244929">
    <property type="component" value="Chromosome"/>
</dbReference>
<accession>A0A2S1QVW7</accession>
<keyword evidence="3" id="KW-1185">Reference proteome</keyword>
<keyword evidence="1" id="KW-1133">Transmembrane helix</keyword>
<proteinExistence type="predicted"/>
<keyword evidence="1" id="KW-0812">Transmembrane</keyword>
<dbReference type="EMBL" id="CP029186">
    <property type="protein sequence ID" value="AWH84562.1"/>
    <property type="molecule type" value="Genomic_DNA"/>
</dbReference>
<dbReference type="RefSeq" id="WP_108777268.1">
    <property type="nucleotide sequence ID" value="NZ_CP029186.1"/>
</dbReference>
<feature type="transmembrane region" description="Helical" evidence="1">
    <location>
        <begin position="53"/>
        <end position="72"/>
    </location>
</feature>
<keyword evidence="1" id="KW-0472">Membrane</keyword>
<evidence type="ECO:0000313" key="2">
    <source>
        <dbReference type="EMBL" id="AWH84562.1"/>
    </source>
</evidence>
<gene>
    <name evidence="2" type="ORF">HYN59_05260</name>
</gene>